<dbReference type="Proteomes" id="UP000557217">
    <property type="component" value="Unassembled WGS sequence"/>
</dbReference>
<evidence type="ECO:0000313" key="2">
    <source>
        <dbReference type="Proteomes" id="UP000557217"/>
    </source>
</evidence>
<proteinExistence type="predicted"/>
<organism evidence="1 2">
    <name type="scientific">Ureibacillus thermosphaericus</name>
    <dbReference type="NCBI Taxonomy" id="51173"/>
    <lineage>
        <taxon>Bacteria</taxon>
        <taxon>Bacillati</taxon>
        <taxon>Bacillota</taxon>
        <taxon>Bacilli</taxon>
        <taxon>Bacillales</taxon>
        <taxon>Caryophanaceae</taxon>
        <taxon>Ureibacillus</taxon>
    </lineage>
</organism>
<dbReference type="AlphaFoldDB" id="A0A840PTW6"/>
<accession>A0A840PTW6</accession>
<protein>
    <submittedName>
        <fullName evidence="1">Uncharacterized protein</fullName>
    </submittedName>
</protein>
<sequence>MNCKLLYYVSPKDDFKAEGRIFLKGEKYPVYDVDGDSLLIAENGDFLFTNQLMKQVIEEWELEVTEI</sequence>
<dbReference type="RefSeq" id="WP_210730748.1">
    <property type="nucleotide sequence ID" value="NZ_JAAXPW010000006.1"/>
</dbReference>
<comment type="caution">
    <text evidence="1">The sequence shown here is derived from an EMBL/GenBank/DDBJ whole genome shotgun (WGS) entry which is preliminary data.</text>
</comment>
<gene>
    <name evidence="1" type="ORF">HNR36_000577</name>
</gene>
<name>A0A840PTW6_URETH</name>
<keyword evidence="2" id="KW-1185">Reference proteome</keyword>
<dbReference type="EMBL" id="JACHGZ010000004">
    <property type="protein sequence ID" value="MBB5148192.1"/>
    <property type="molecule type" value="Genomic_DNA"/>
</dbReference>
<evidence type="ECO:0000313" key="1">
    <source>
        <dbReference type="EMBL" id="MBB5148192.1"/>
    </source>
</evidence>
<reference evidence="1 2" key="1">
    <citation type="submission" date="2020-08" db="EMBL/GenBank/DDBJ databases">
        <title>Genomic Encyclopedia of Type Strains, Phase IV (KMG-IV): sequencing the most valuable type-strain genomes for metagenomic binning, comparative biology and taxonomic classification.</title>
        <authorList>
            <person name="Goeker M."/>
        </authorList>
    </citation>
    <scope>NUCLEOTIDE SEQUENCE [LARGE SCALE GENOMIC DNA]</scope>
    <source>
        <strain evidence="1 2">DSM 10633</strain>
    </source>
</reference>